<organism evidence="1 2">
    <name type="scientific">Phialemonium thermophilum</name>
    <dbReference type="NCBI Taxonomy" id="223376"/>
    <lineage>
        <taxon>Eukaryota</taxon>
        <taxon>Fungi</taxon>
        <taxon>Dikarya</taxon>
        <taxon>Ascomycota</taxon>
        <taxon>Pezizomycotina</taxon>
        <taxon>Sordariomycetes</taxon>
        <taxon>Sordariomycetidae</taxon>
        <taxon>Cephalothecales</taxon>
        <taxon>Cephalothecaceae</taxon>
        <taxon>Phialemonium</taxon>
    </lineage>
</organism>
<reference evidence="1 2" key="1">
    <citation type="journal article" date="2024" name="Commun. Biol.">
        <title>Comparative genomic analysis of thermophilic fungi reveals convergent evolutionary adaptations and gene losses.</title>
        <authorList>
            <person name="Steindorff A.S."/>
            <person name="Aguilar-Pontes M.V."/>
            <person name="Robinson A.J."/>
            <person name="Andreopoulos B."/>
            <person name="LaButti K."/>
            <person name="Kuo A."/>
            <person name="Mondo S."/>
            <person name="Riley R."/>
            <person name="Otillar R."/>
            <person name="Haridas S."/>
            <person name="Lipzen A."/>
            <person name="Grimwood J."/>
            <person name="Schmutz J."/>
            <person name="Clum A."/>
            <person name="Reid I.D."/>
            <person name="Moisan M.C."/>
            <person name="Butler G."/>
            <person name="Nguyen T.T.M."/>
            <person name="Dewar K."/>
            <person name="Conant G."/>
            <person name="Drula E."/>
            <person name="Henrissat B."/>
            <person name="Hansel C."/>
            <person name="Singer S."/>
            <person name="Hutchinson M.I."/>
            <person name="de Vries R.P."/>
            <person name="Natvig D.O."/>
            <person name="Powell A.J."/>
            <person name="Tsang A."/>
            <person name="Grigoriev I.V."/>
        </authorList>
    </citation>
    <scope>NUCLEOTIDE SEQUENCE [LARGE SCALE GENOMIC DNA]</scope>
    <source>
        <strain evidence="1 2">ATCC 24622</strain>
    </source>
</reference>
<evidence type="ECO:0000313" key="1">
    <source>
        <dbReference type="EMBL" id="KAL1844453.1"/>
    </source>
</evidence>
<protein>
    <submittedName>
        <fullName evidence="1">Uncharacterized protein</fullName>
    </submittedName>
</protein>
<dbReference type="Proteomes" id="UP001586593">
    <property type="component" value="Unassembled WGS sequence"/>
</dbReference>
<evidence type="ECO:0000313" key="2">
    <source>
        <dbReference type="Proteomes" id="UP001586593"/>
    </source>
</evidence>
<comment type="caution">
    <text evidence="1">The sequence shown here is derived from an EMBL/GenBank/DDBJ whole genome shotgun (WGS) entry which is preliminary data.</text>
</comment>
<dbReference type="EMBL" id="JAZHXJ010001705">
    <property type="protein sequence ID" value="KAL1844453.1"/>
    <property type="molecule type" value="Genomic_DNA"/>
</dbReference>
<sequence length="160" mass="17283">MGARPADRTVISHPVFGQGLGAVTPRTDELSTRLASSHASTQWRTQVVLQVTVLGLAQKRKTHRSCETTDCATGAGRYCRVGEVHSAFLRGPGQRQYPWQAIDLPGSKTGGEMGGVPRHLACPHVPTNRIGPRPRLVYTRHDRTLVALVAPCSLDLAPAM</sequence>
<accession>A0ABR3VS23</accession>
<proteinExistence type="predicted"/>
<gene>
    <name evidence="1" type="ORF">VTK73DRAFT_2526</name>
</gene>
<name>A0ABR3VS23_9PEZI</name>
<keyword evidence="2" id="KW-1185">Reference proteome</keyword>